<dbReference type="Proteomes" id="UP001374535">
    <property type="component" value="Chromosome 5"/>
</dbReference>
<dbReference type="Gene3D" id="1.25.40.20">
    <property type="entry name" value="Ankyrin repeat-containing domain"/>
    <property type="match status" value="1"/>
</dbReference>
<dbReference type="InterPro" id="IPR026961">
    <property type="entry name" value="PGG_dom"/>
</dbReference>
<dbReference type="EMBL" id="CP144696">
    <property type="protein sequence ID" value="WVZ09150.1"/>
    <property type="molecule type" value="Genomic_DNA"/>
</dbReference>
<evidence type="ECO:0000313" key="5">
    <source>
        <dbReference type="Proteomes" id="UP001374535"/>
    </source>
</evidence>
<keyword evidence="5" id="KW-1185">Reference proteome</keyword>
<dbReference type="PANTHER" id="PTHR24177">
    <property type="entry name" value="CASKIN"/>
    <property type="match status" value="1"/>
</dbReference>
<dbReference type="SUPFAM" id="SSF48403">
    <property type="entry name" value="Ankyrin repeat"/>
    <property type="match status" value="1"/>
</dbReference>
<sequence length="332" mass="37635">MVLSGTLVELILPIMYMFGKFVGMNSSQLREALVYDAMLEVAKHGNVDFINAMRKANHDLLLAMDNHGRDIFSYAVIHRKHNVFQFMLTFSENKDIINYRRDMFGNNLLHLAAHLGPLSDLNRRSGAAWQMKREIDWFKAVEEVVHAKCREAKNDEGKKPKEIFIETHKELMKDGEKWIKETAGTFAIVGVLVITVMFAAIFTVPGGLHQDTGIPIFIKDKRFTVFIVADAISLLASIFTVFIYIDLQTSSYAPTDFLRRLPTKIMSGLGCLSLSLVSMVIAFCAALGIVLQKSLLYKHIFVGVVILAPFSFRLPFNFALYCIARRHRACRH</sequence>
<feature type="transmembrane region" description="Helical" evidence="2">
    <location>
        <begin position="182"/>
        <end position="203"/>
    </location>
</feature>
<dbReference type="Pfam" id="PF13962">
    <property type="entry name" value="PGG"/>
    <property type="match status" value="1"/>
</dbReference>
<feature type="transmembrane region" description="Helical" evidence="2">
    <location>
        <begin position="6"/>
        <end position="23"/>
    </location>
</feature>
<protein>
    <recommendedName>
        <fullName evidence="3">PGG domain-containing protein</fullName>
    </recommendedName>
</protein>
<feature type="domain" description="PGG" evidence="3">
    <location>
        <begin position="176"/>
        <end position="287"/>
    </location>
</feature>
<reference evidence="4 5" key="1">
    <citation type="journal article" date="2023" name="Life. Sci Alliance">
        <title>Evolutionary insights into 3D genome organization and epigenetic landscape of Vigna mungo.</title>
        <authorList>
            <person name="Junaid A."/>
            <person name="Singh B."/>
            <person name="Bhatia S."/>
        </authorList>
    </citation>
    <scope>NUCLEOTIDE SEQUENCE [LARGE SCALE GENOMIC DNA]</scope>
    <source>
        <strain evidence="4">Urdbean</strain>
    </source>
</reference>
<feature type="transmembrane region" description="Helical" evidence="2">
    <location>
        <begin position="265"/>
        <end position="288"/>
    </location>
</feature>
<name>A0AAQ3NF81_VIGMU</name>
<feature type="transmembrane region" description="Helical" evidence="2">
    <location>
        <begin position="223"/>
        <end position="245"/>
    </location>
</feature>
<dbReference type="InterPro" id="IPR036770">
    <property type="entry name" value="Ankyrin_rpt-contain_sf"/>
</dbReference>
<evidence type="ECO:0000256" key="2">
    <source>
        <dbReference type="SAM" id="Phobius"/>
    </source>
</evidence>
<comment type="subcellular location">
    <subcellularLocation>
        <location evidence="1">Cell membrane</location>
        <topology evidence="1">Peripheral membrane protein</topology>
    </subcellularLocation>
</comment>
<accession>A0AAQ3NF81</accession>
<feature type="transmembrane region" description="Helical" evidence="2">
    <location>
        <begin position="300"/>
        <end position="324"/>
    </location>
</feature>
<keyword evidence="2" id="KW-1133">Transmembrane helix</keyword>
<keyword evidence="2" id="KW-0812">Transmembrane</keyword>
<organism evidence="4 5">
    <name type="scientific">Vigna mungo</name>
    <name type="common">Black gram</name>
    <name type="synonym">Phaseolus mungo</name>
    <dbReference type="NCBI Taxonomy" id="3915"/>
    <lineage>
        <taxon>Eukaryota</taxon>
        <taxon>Viridiplantae</taxon>
        <taxon>Streptophyta</taxon>
        <taxon>Embryophyta</taxon>
        <taxon>Tracheophyta</taxon>
        <taxon>Spermatophyta</taxon>
        <taxon>Magnoliopsida</taxon>
        <taxon>eudicotyledons</taxon>
        <taxon>Gunneridae</taxon>
        <taxon>Pentapetalae</taxon>
        <taxon>rosids</taxon>
        <taxon>fabids</taxon>
        <taxon>Fabales</taxon>
        <taxon>Fabaceae</taxon>
        <taxon>Papilionoideae</taxon>
        <taxon>50 kb inversion clade</taxon>
        <taxon>NPAAA clade</taxon>
        <taxon>indigoferoid/millettioid clade</taxon>
        <taxon>Phaseoleae</taxon>
        <taxon>Vigna</taxon>
    </lineage>
</organism>
<proteinExistence type="predicted"/>
<dbReference type="AlphaFoldDB" id="A0AAQ3NF81"/>
<keyword evidence="2" id="KW-0472">Membrane</keyword>
<dbReference type="PANTHER" id="PTHR24177:SF329">
    <property type="entry name" value="ANKYRIN REPEAT PROTEIN"/>
    <property type="match status" value="1"/>
</dbReference>
<evidence type="ECO:0000313" key="4">
    <source>
        <dbReference type="EMBL" id="WVZ09150.1"/>
    </source>
</evidence>
<evidence type="ECO:0000259" key="3">
    <source>
        <dbReference type="Pfam" id="PF13962"/>
    </source>
</evidence>
<gene>
    <name evidence="4" type="ORF">V8G54_013680</name>
</gene>
<dbReference type="GO" id="GO:0005886">
    <property type="term" value="C:plasma membrane"/>
    <property type="evidence" value="ECO:0007669"/>
    <property type="project" value="UniProtKB-SubCell"/>
</dbReference>
<evidence type="ECO:0000256" key="1">
    <source>
        <dbReference type="ARBA" id="ARBA00004202"/>
    </source>
</evidence>